<dbReference type="EMBL" id="CCYD01002532">
    <property type="protein sequence ID" value="CEG47377.1"/>
    <property type="molecule type" value="Genomic_DNA"/>
</dbReference>
<dbReference type="RefSeq" id="XP_024583746.1">
    <property type="nucleotide sequence ID" value="XM_024718338.1"/>
</dbReference>
<feature type="coiled-coil region" evidence="1">
    <location>
        <begin position="129"/>
        <end position="255"/>
    </location>
</feature>
<evidence type="ECO:0000313" key="3">
    <source>
        <dbReference type="EMBL" id="CEG47377.1"/>
    </source>
</evidence>
<name>A0A0P1B1T1_PLAHL</name>
<dbReference type="OrthoDB" id="127656at2759"/>
<evidence type="ECO:0000313" key="4">
    <source>
        <dbReference type="Proteomes" id="UP000054928"/>
    </source>
</evidence>
<evidence type="ECO:0000256" key="1">
    <source>
        <dbReference type="SAM" id="Coils"/>
    </source>
</evidence>
<accession>A0A0P1B1T1</accession>
<keyword evidence="4" id="KW-1185">Reference proteome</keyword>
<reference evidence="4" key="1">
    <citation type="submission" date="2014-09" db="EMBL/GenBank/DDBJ databases">
        <authorList>
            <person name="Sharma Rahul"/>
            <person name="Thines Marco"/>
        </authorList>
    </citation>
    <scope>NUCLEOTIDE SEQUENCE [LARGE SCALE GENOMIC DNA]</scope>
</reference>
<dbReference type="STRING" id="4781.A0A0P1B1T1"/>
<protein>
    <submittedName>
        <fullName evidence="3">Uncharacterized protein</fullName>
    </submittedName>
</protein>
<sequence>MNAQAKWRQRTPAKIDVRRSKAASAAFKITEKSSSSNSTTFEHPTTILGQPRPLKQAEEPSIGASIEAEDASSRWKEMRQAVRTKATFETTENKCGQAKIADLCPVDREKVSKLVHRVVEIGSLHEEAKEEFEREKEMHEAEVTELRQHIKRATEEIQDLSDELRNTRRKAQLFEERVVILEESIDSETRLRLEAEQTLDMLRLEVEKLRALVQQQQGEMQREANVRQKHYDDELLRVREDLKQAQELLLTEKNERLYDKQKVLDQRLERSTAADDNKLHQLYALLVQQQYDLQVKAKAEQEKMRQDFRQQQESTNAKMSQLKFELNAAQELLQQEREKQTLEKVKTNASSNNSFEKVVQGEPIESSDRQNASPIQHASALETKSQLPHYTDMQGDLALFEEVKDLYAEDLFASRKWQTVAFRFESAPWLTSSAALPSVQGKTNSSTLDVSVQEAVENDMQLQLRLDSIY</sequence>
<keyword evidence="1" id="KW-0175">Coiled coil</keyword>
<proteinExistence type="predicted"/>
<dbReference type="AlphaFoldDB" id="A0A0P1B1T1"/>
<organism evidence="3 4">
    <name type="scientific">Plasmopara halstedii</name>
    <name type="common">Downy mildew of sunflower</name>
    <dbReference type="NCBI Taxonomy" id="4781"/>
    <lineage>
        <taxon>Eukaryota</taxon>
        <taxon>Sar</taxon>
        <taxon>Stramenopiles</taxon>
        <taxon>Oomycota</taxon>
        <taxon>Peronosporomycetes</taxon>
        <taxon>Peronosporales</taxon>
        <taxon>Peronosporaceae</taxon>
        <taxon>Plasmopara</taxon>
    </lineage>
</organism>
<feature type="region of interest" description="Disordered" evidence="2">
    <location>
        <begin position="28"/>
        <end position="59"/>
    </location>
</feature>
<dbReference type="GeneID" id="36399312"/>
<feature type="region of interest" description="Disordered" evidence="2">
    <location>
        <begin position="343"/>
        <end position="375"/>
    </location>
</feature>
<feature type="compositionally biased region" description="Polar residues" evidence="2">
    <location>
        <begin position="32"/>
        <end position="43"/>
    </location>
</feature>
<evidence type="ECO:0000256" key="2">
    <source>
        <dbReference type="SAM" id="MobiDB-lite"/>
    </source>
</evidence>
<dbReference type="Proteomes" id="UP000054928">
    <property type="component" value="Unassembled WGS sequence"/>
</dbReference>
<dbReference type="OMA" id="MQGDLAM"/>